<dbReference type="GO" id="GO:0006355">
    <property type="term" value="P:regulation of DNA-templated transcription"/>
    <property type="evidence" value="ECO:0007669"/>
    <property type="project" value="InterPro"/>
</dbReference>
<dbReference type="AlphaFoldDB" id="A0A444V2S5"/>
<dbReference type="FunFam" id="3.40.50.300:FF:003990">
    <property type="entry name" value="Si:ch73-63e15.2"/>
    <property type="match status" value="1"/>
</dbReference>
<dbReference type="InterPro" id="IPR027417">
    <property type="entry name" value="P-loop_NTPase"/>
</dbReference>
<dbReference type="PANTHER" id="PTHR12706:SF5">
    <property type="entry name" value="PROTEIN STRAWBERRY NOTCH HOMOLOG 2"/>
    <property type="match status" value="1"/>
</dbReference>
<evidence type="ECO:0000313" key="4">
    <source>
        <dbReference type="Proteomes" id="UP000289886"/>
    </source>
</evidence>
<dbReference type="GO" id="GO:0042393">
    <property type="term" value="F:histone binding"/>
    <property type="evidence" value="ECO:0007669"/>
    <property type="project" value="TreeGrafter"/>
</dbReference>
<organism evidence="3 4">
    <name type="scientific">Acipenser ruthenus</name>
    <name type="common">Sterlet sturgeon</name>
    <dbReference type="NCBI Taxonomy" id="7906"/>
    <lineage>
        <taxon>Eukaryota</taxon>
        <taxon>Metazoa</taxon>
        <taxon>Chordata</taxon>
        <taxon>Craniata</taxon>
        <taxon>Vertebrata</taxon>
        <taxon>Euteleostomi</taxon>
        <taxon>Actinopterygii</taxon>
        <taxon>Chondrostei</taxon>
        <taxon>Acipenseriformes</taxon>
        <taxon>Acipenseridae</taxon>
        <taxon>Acipenser</taxon>
    </lineage>
</organism>
<dbReference type="Pfam" id="PF13871">
    <property type="entry name" value="Helicase_C_4"/>
    <property type="match status" value="1"/>
</dbReference>
<accession>A0A444V2S5</accession>
<proteinExistence type="inferred from homology"/>
<gene>
    <name evidence="3" type="ORF">EOD39_17684</name>
</gene>
<reference evidence="3 4" key="1">
    <citation type="submission" date="2019-01" db="EMBL/GenBank/DDBJ databases">
        <title>Draft Genome and Complete Hox-Cluster Characterization of the Sterlet Sturgeon (Acipenser ruthenus).</title>
        <authorList>
            <person name="Wei Q."/>
        </authorList>
    </citation>
    <scope>NUCLEOTIDE SEQUENCE [LARGE SCALE GENOMIC DNA]</scope>
    <source>
        <strain evidence="3">WHYD16114868_AA</strain>
        <tissue evidence="3">Blood</tissue>
    </source>
</reference>
<dbReference type="Proteomes" id="UP000289886">
    <property type="component" value="Unassembled WGS sequence"/>
</dbReference>
<keyword evidence="4" id="KW-1185">Reference proteome</keyword>
<evidence type="ECO:0000313" key="3">
    <source>
        <dbReference type="EMBL" id="RXM94715.1"/>
    </source>
</evidence>
<comment type="caution">
    <text evidence="3">The sequence shown here is derived from an EMBL/GenBank/DDBJ whole genome shotgun (WGS) entry which is preliminary data.</text>
</comment>
<dbReference type="EMBL" id="SCEB01003075">
    <property type="protein sequence ID" value="RXM94715.1"/>
    <property type="molecule type" value="Genomic_DNA"/>
</dbReference>
<protein>
    <submittedName>
        <fullName evidence="3">Protein strawberry notch-like 2</fullName>
    </submittedName>
</protein>
<evidence type="ECO:0000259" key="2">
    <source>
        <dbReference type="Pfam" id="PF13871"/>
    </source>
</evidence>
<dbReference type="InterPro" id="IPR026937">
    <property type="entry name" value="SBNO_Helicase_C_dom"/>
</dbReference>
<feature type="domain" description="Strawberry notch helicase C" evidence="2">
    <location>
        <begin position="147"/>
        <end position="300"/>
    </location>
</feature>
<dbReference type="InterPro" id="IPR026741">
    <property type="entry name" value="SNO"/>
</dbReference>
<name>A0A444V2S5_ACIRT</name>
<evidence type="ECO:0000256" key="1">
    <source>
        <dbReference type="ARBA" id="ARBA00006992"/>
    </source>
</evidence>
<dbReference type="Gene3D" id="3.40.50.300">
    <property type="entry name" value="P-loop containing nucleotide triphosphate hydrolases"/>
    <property type="match status" value="1"/>
</dbReference>
<dbReference type="GO" id="GO:0031490">
    <property type="term" value="F:chromatin DNA binding"/>
    <property type="evidence" value="ECO:0007669"/>
    <property type="project" value="TreeGrafter"/>
</dbReference>
<comment type="similarity">
    <text evidence="1">Belongs to the SBNO family.</text>
</comment>
<dbReference type="PANTHER" id="PTHR12706">
    <property type="entry name" value="STRAWBERRY NOTCH-RELATED"/>
    <property type="match status" value="1"/>
</dbReference>
<sequence>MLLVSTHPVMDGENYLHPEGPLLDSPMFSLSNPSLLPTAMENHMSPSSSWATFSSHQATYNLHYPMQSGNQQYFNTTSEMPMETFSPHHFQDGDLNLTSHVRNGDFSQHLHCLCNTNTSSLISAKLQEMKQDLLNKIAVLGQELPLNTLDALIDKLGGPEGVAEMTGRKGRVVRMPDGSVRYESRAEQGLSIDHVNIKEKERFMSGEKFVAIISEAASSGISLQADRRIKNQRRRVHMTLELPWSADRAIQQFGRTHRSNQINAPEYIFLISELAGERRFASIVAKRLESLVGASSKSRQCGASAFY</sequence>
<dbReference type="SUPFAM" id="SSF52540">
    <property type="entry name" value="P-loop containing nucleoside triphosphate hydrolases"/>
    <property type="match status" value="1"/>
</dbReference>
<dbReference type="GO" id="GO:0005634">
    <property type="term" value="C:nucleus"/>
    <property type="evidence" value="ECO:0007669"/>
    <property type="project" value="TreeGrafter"/>
</dbReference>